<keyword evidence="6" id="KW-0472">Membrane</keyword>
<evidence type="ECO:0000313" key="8">
    <source>
        <dbReference type="EMBL" id="BDS13512.1"/>
    </source>
</evidence>
<dbReference type="RefSeq" id="WP_264788780.1">
    <property type="nucleotide sequence ID" value="NZ_AP026867.1"/>
</dbReference>
<dbReference type="Proteomes" id="UP001060919">
    <property type="component" value="Chromosome"/>
</dbReference>
<dbReference type="PANTHER" id="PTHR30558:SF3">
    <property type="entry name" value="BIOPOLYMER TRANSPORT PROTEIN EXBD-RELATED"/>
    <property type="match status" value="1"/>
</dbReference>
<dbReference type="PANTHER" id="PTHR30558">
    <property type="entry name" value="EXBD MEMBRANE COMPONENT OF PMF-DRIVEN MACROMOLECULE IMPORT SYSTEM"/>
    <property type="match status" value="1"/>
</dbReference>
<keyword evidence="7" id="KW-0813">Transport</keyword>
<evidence type="ECO:0000256" key="6">
    <source>
        <dbReference type="ARBA" id="ARBA00023136"/>
    </source>
</evidence>
<evidence type="ECO:0000256" key="1">
    <source>
        <dbReference type="ARBA" id="ARBA00004162"/>
    </source>
</evidence>
<keyword evidence="9" id="KW-1185">Reference proteome</keyword>
<dbReference type="GO" id="GO:0022857">
    <property type="term" value="F:transmembrane transporter activity"/>
    <property type="evidence" value="ECO:0007669"/>
    <property type="project" value="InterPro"/>
</dbReference>
<evidence type="ECO:0000256" key="2">
    <source>
        <dbReference type="ARBA" id="ARBA00005811"/>
    </source>
</evidence>
<evidence type="ECO:0000256" key="7">
    <source>
        <dbReference type="RuleBase" id="RU003879"/>
    </source>
</evidence>
<keyword evidence="5" id="KW-1133">Transmembrane helix</keyword>
<dbReference type="KEGG" id="aup:AsAng_0042500"/>
<proteinExistence type="inferred from homology"/>
<dbReference type="AlphaFoldDB" id="A0A916DV98"/>
<protein>
    <submittedName>
        <fullName evidence="8">Biopolymer transporter ExbD</fullName>
    </submittedName>
</protein>
<evidence type="ECO:0000313" key="9">
    <source>
        <dbReference type="Proteomes" id="UP001060919"/>
    </source>
</evidence>
<dbReference type="EMBL" id="AP026867">
    <property type="protein sequence ID" value="BDS13512.1"/>
    <property type="molecule type" value="Genomic_DNA"/>
</dbReference>
<accession>A0A916DV98</accession>
<dbReference type="Pfam" id="PF02472">
    <property type="entry name" value="ExbD"/>
    <property type="match status" value="1"/>
</dbReference>
<keyword evidence="4 7" id="KW-0812">Transmembrane</keyword>
<evidence type="ECO:0000256" key="4">
    <source>
        <dbReference type="ARBA" id="ARBA00022692"/>
    </source>
</evidence>
<gene>
    <name evidence="8" type="ORF">AsAng_0042500</name>
</gene>
<name>A0A916DV98_9BACT</name>
<evidence type="ECO:0000256" key="3">
    <source>
        <dbReference type="ARBA" id="ARBA00022475"/>
    </source>
</evidence>
<evidence type="ECO:0000256" key="5">
    <source>
        <dbReference type="ARBA" id="ARBA00022989"/>
    </source>
</evidence>
<keyword evidence="3" id="KW-1003">Cell membrane</keyword>
<dbReference type="InterPro" id="IPR003400">
    <property type="entry name" value="ExbD"/>
</dbReference>
<comment type="similarity">
    <text evidence="2 7">Belongs to the ExbD/TolR family.</text>
</comment>
<keyword evidence="7" id="KW-0653">Protein transport</keyword>
<dbReference type="GO" id="GO:0015031">
    <property type="term" value="P:protein transport"/>
    <property type="evidence" value="ECO:0007669"/>
    <property type="project" value="UniProtKB-KW"/>
</dbReference>
<organism evidence="8 9">
    <name type="scientific">Aureispira anguillae</name>
    <dbReference type="NCBI Taxonomy" id="2864201"/>
    <lineage>
        <taxon>Bacteria</taxon>
        <taxon>Pseudomonadati</taxon>
        <taxon>Bacteroidota</taxon>
        <taxon>Saprospiria</taxon>
        <taxon>Saprospirales</taxon>
        <taxon>Saprospiraceae</taxon>
        <taxon>Aureispira</taxon>
    </lineage>
</organism>
<reference evidence="8" key="1">
    <citation type="submission" date="2022-09" db="EMBL/GenBank/DDBJ databases">
        <title>Aureispira anguillicida sp. nov., isolated from Leptocephalus of Japanese eel Anguilla japonica.</title>
        <authorList>
            <person name="Yuasa K."/>
            <person name="Mekata T."/>
            <person name="Ikunari K."/>
        </authorList>
    </citation>
    <scope>NUCLEOTIDE SEQUENCE</scope>
    <source>
        <strain evidence="8">EL160426</strain>
    </source>
</reference>
<sequence>MARRDIPEINAGSMADIAFLLLIFFLVTTTIQTDSGLNVLLPPYVEEPPPPQEKNKRNVFAVQINGNNQLLVRGRPLDLSELGDIKEQLKTFIMNHGKDPNSSDSPTKAVVSLLNDNGTSYEAYVGVYNQLKAAYNELWEESAQRKYGRSYGDLDNKERKSVRKEIPLVISEAEPTSLSS</sequence>
<comment type="subcellular location">
    <subcellularLocation>
        <location evidence="1">Cell membrane</location>
        <topology evidence="1">Single-pass membrane protein</topology>
    </subcellularLocation>
    <subcellularLocation>
        <location evidence="7">Cell membrane</location>
        <topology evidence="7">Single-pass type II membrane protein</topology>
    </subcellularLocation>
</comment>
<dbReference type="GO" id="GO:0005886">
    <property type="term" value="C:plasma membrane"/>
    <property type="evidence" value="ECO:0007669"/>
    <property type="project" value="UniProtKB-SubCell"/>
</dbReference>